<accession>A0A7R8WAG6</accession>
<feature type="transmembrane region" description="Helical" evidence="8">
    <location>
        <begin position="76"/>
        <end position="96"/>
    </location>
</feature>
<dbReference type="PROSITE" id="PS50850">
    <property type="entry name" value="MFS"/>
    <property type="match status" value="1"/>
</dbReference>
<keyword evidence="5 8" id="KW-0472">Membrane</keyword>
<dbReference type="InterPro" id="IPR044770">
    <property type="entry name" value="MFS_spinster-like"/>
</dbReference>
<comment type="subcellular location">
    <subcellularLocation>
        <location evidence="1">Membrane</location>
        <topology evidence="1">Multi-pass membrane protein</topology>
    </subcellularLocation>
</comment>
<evidence type="ECO:0000256" key="7">
    <source>
        <dbReference type="SAM" id="MobiDB-lite"/>
    </source>
</evidence>
<dbReference type="Pfam" id="PF07690">
    <property type="entry name" value="MFS_1"/>
    <property type="match status" value="1"/>
</dbReference>
<keyword evidence="4 8" id="KW-1133">Transmembrane helix</keyword>
<dbReference type="GO" id="GO:0022857">
    <property type="term" value="F:transmembrane transporter activity"/>
    <property type="evidence" value="ECO:0007669"/>
    <property type="project" value="InterPro"/>
</dbReference>
<evidence type="ECO:0000256" key="1">
    <source>
        <dbReference type="ARBA" id="ARBA00004141"/>
    </source>
</evidence>
<protein>
    <submittedName>
        <fullName evidence="9">Uncharacterized protein</fullName>
    </submittedName>
</protein>
<sequence length="589" mass="64511">MAIGADPSLSHLDNASSARLVANEQDTSSVSLIKAEDRSPDQLRHRGRILADGVSDSGRDIPSPLVRPFRISKRQIISVGVLCFVNLINYMDRYTLAGVLDDVKENFDIDNDEGGLLQTVFVLSYMIFAPIFGFLGDRYSRRWVMAFGVFLWAMTTLLGSFMTNFTWFLFFRAMVGIGEASYSTIAPTIISDLFVSDLRSKMLALFYFAIPVGSGLGYIVGSQVALALGHWAWALRVTPILAGVALPLIVCVLEDPVRGEAEGGTSLHATSYWQDIRALCFNRSFLFSTLGFTAVAFVAGALAWWGPNFMKLGMAVQGYSEKDQENVSFIFGLITMVSGIIGVPMGSFIAQRLRHRYPKSDPIVCAVGLLLSAPLLLAASFVASTSTVLSFVLIFFGELALNMNWAIVADILLYVVIPTRRSTAEAFQILISHMFGDAGSPYLIGIISDQLKPKFMPKVLTAAVGTAALVANSTLLMDMNADVEGFNTTVHPEVLKKPEPTPTPEEAMAEFEALKYSLMLCVLVEFLGGLFFIINGWFIEEDRRVCEELTHQGQTEGERIDPSPLSSSPDHSYGGDLVSDETERNVTLL</sequence>
<feature type="transmembrane region" description="Helical" evidence="8">
    <location>
        <begin position="362"/>
        <end position="383"/>
    </location>
</feature>
<dbReference type="AlphaFoldDB" id="A0A7R8WAG6"/>
<feature type="transmembrane region" description="Helical" evidence="8">
    <location>
        <begin position="202"/>
        <end position="221"/>
    </location>
</feature>
<feature type="transmembrane region" description="Helical" evidence="8">
    <location>
        <begin position="169"/>
        <end position="190"/>
    </location>
</feature>
<keyword evidence="3 8" id="KW-0812">Transmembrane</keyword>
<feature type="compositionally biased region" description="Basic and acidic residues" evidence="7">
    <location>
        <begin position="549"/>
        <end position="561"/>
    </location>
</feature>
<feature type="region of interest" description="Disordered" evidence="7">
    <location>
        <begin position="549"/>
        <end position="589"/>
    </location>
</feature>
<dbReference type="GO" id="GO:0016020">
    <property type="term" value="C:membrane"/>
    <property type="evidence" value="ECO:0007669"/>
    <property type="project" value="UniProtKB-SubCell"/>
</dbReference>
<dbReference type="InterPro" id="IPR011701">
    <property type="entry name" value="MFS"/>
</dbReference>
<comment type="similarity">
    <text evidence="6">Belongs to the major facilitator superfamily. Spinster (TC 2.A.1.49) family.</text>
</comment>
<evidence type="ECO:0000313" key="9">
    <source>
        <dbReference type="EMBL" id="CAD7225363.1"/>
    </source>
</evidence>
<organism evidence="9">
    <name type="scientific">Cyprideis torosa</name>
    <dbReference type="NCBI Taxonomy" id="163714"/>
    <lineage>
        <taxon>Eukaryota</taxon>
        <taxon>Metazoa</taxon>
        <taxon>Ecdysozoa</taxon>
        <taxon>Arthropoda</taxon>
        <taxon>Crustacea</taxon>
        <taxon>Oligostraca</taxon>
        <taxon>Ostracoda</taxon>
        <taxon>Podocopa</taxon>
        <taxon>Podocopida</taxon>
        <taxon>Cytherocopina</taxon>
        <taxon>Cytheroidea</taxon>
        <taxon>Cytherideidae</taxon>
        <taxon>Cyprideis</taxon>
    </lineage>
</organism>
<dbReference type="InterPro" id="IPR020846">
    <property type="entry name" value="MFS_dom"/>
</dbReference>
<dbReference type="PANTHER" id="PTHR23505:SF79">
    <property type="entry name" value="PROTEIN SPINSTER"/>
    <property type="match status" value="1"/>
</dbReference>
<name>A0A7R8WAG6_9CRUS</name>
<feature type="transmembrane region" description="Helical" evidence="8">
    <location>
        <begin position="116"/>
        <end position="136"/>
    </location>
</feature>
<dbReference type="PANTHER" id="PTHR23505">
    <property type="entry name" value="SPINSTER"/>
    <property type="match status" value="1"/>
</dbReference>
<feature type="transmembrane region" description="Helical" evidence="8">
    <location>
        <begin position="233"/>
        <end position="253"/>
    </location>
</feature>
<gene>
    <name evidence="9" type="ORF">CTOB1V02_LOCUS3307</name>
</gene>
<dbReference type="OrthoDB" id="6770063at2759"/>
<feature type="transmembrane region" description="Helical" evidence="8">
    <location>
        <begin position="285"/>
        <end position="307"/>
    </location>
</feature>
<dbReference type="EMBL" id="OB660558">
    <property type="protein sequence ID" value="CAD7225363.1"/>
    <property type="molecule type" value="Genomic_DNA"/>
</dbReference>
<evidence type="ECO:0000256" key="3">
    <source>
        <dbReference type="ARBA" id="ARBA00022692"/>
    </source>
</evidence>
<evidence type="ECO:0000256" key="2">
    <source>
        <dbReference type="ARBA" id="ARBA00022448"/>
    </source>
</evidence>
<dbReference type="Gene3D" id="1.20.1250.20">
    <property type="entry name" value="MFS general substrate transporter like domains"/>
    <property type="match status" value="1"/>
</dbReference>
<evidence type="ECO:0000256" key="6">
    <source>
        <dbReference type="ARBA" id="ARBA00024338"/>
    </source>
</evidence>
<feature type="transmembrane region" description="Helical" evidence="8">
    <location>
        <begin position="389"/>
        <end position="417"/>
    </location>
</feature>
<feature type="transmembrane region" description="Helical" evidence="8">
    <location>
        <begin position="516"/>
        <end position="539"/>
    </location>
</feature>
<dbReference type="InterPro" id="IPR036259">
    <property type="entry name" value="MFS_trans_sf"/>
</dbReference>
<reference evidence="9" key="1">
    <citation type="submission" date="2020-11" db="EMBL/GenBank/DDBJ databases">
        <authorList>
            <person name="Tran Van P."/>
        </authorList>
    </citation>
    <scope>NUCLEOTIDE SEQUENCE</scope>
</reference>
<feature type="transmembrane region" description="Helical" evidence="8">
    <location>
        <begin position="143"/>
        <end position="163"/>
    </location>
</feature>
<evidence type="ECO:0000256" key="8">
    <source>
        <dbReference type="SAM" id="Phobius"/>
    </source>
</evidence>
<dbReference type="SUPFAM" id="SSF103473">
    <property type="entry name" value="MFS general substrate transporter"/>
    <property type="match status" value="1"/>
</dbReference>
<feature type="transmembrane region" description="Helical" evidence="8">
    <location>
        <begin position="327"/>
        <end position="350"/>
    </location>
</feature>
<proteinExistence type="inferred from homology"/>
<evidence type="ECO:0000256" key="4">
    <source>
        <dbReference type="ARBA" id="ARBA00022989"/>
    </source>
</evidence>
<evidence type="ECO:0000256" key="5">
    <source>
        <dbReference type="ARBA" id="ARBA00023136"/>
    </source>
</evidence>
<keyword evidence="2" id="KW-0813">Transport</keyword>
<dbReference type="CDD" id="cd17328">
    <property type="entry name" value="MFS_spinster_like"/>
    <property type="match status" value="1"/>
</dbReference>